<organism evidence="11 12">
    <name type="scientific">Alternaria burnsii</name>
    <dbReference type="NCBI Taxonomy" id="1187904"/>
    <lineage>
        <taxon>Eukaryota</taxon>
        <taxon>Fungi</taxon>
        <taxon>Dikarya</taxon>
        <taxon>Ascomycota</taxon>
        <taxon>Pezizomycotina</taxon>
        <taxon>Dothideomycetes</taxon>
        <taxon>Pleosporomycetidae</taxon>
        <taxon>Pleosporales</taxon>
        <taxon>Pleosporineae</taxon>
        <taxon>Pleosporaceae</taxon>
        <taxon>Alternaria</taxon>
        <taxon>Alternaria sect. Alternaria</taxon>
    </lineage>
</organism>
<proteinExistence type="inferred from homology"/>
<comment type="similarity">
    <text evidence="1">Belongs to the terpene cyclase/mutase family.</text>
</comment>
<dbReference type="SFLD" id="SFLDG01016">
    <property type="entry name" value="Prenyltransferase_Like_2"/>
    <property type="match status" value="1"/>
</dbReference>
<feature type="region of interest" description="Disordered" evidence="8">
    <location>
        <begin position="938"/>
        <end position="957"/>
    </location>
</feature>
<dbReference type="PANTHER" id="PTHR11764">
    <property type="entry name" value="TERPENE CYCLASE/MUTASE FAMILY MEMBER"/>
    <property type="match status" value="1"/>
</dbReference>
<keyword evidence="5" id="KW-0443">Lipid metabolism</keyword>
<keyword evidence="3" id="KW-0677">Repeat</keyword>
<dbReference type="NCBIfam" id="TIGR01787">
    <property type="entry name" value="squalene_cyclas"/>
    <property type="match status" value="1"/>
</dbReference>
<dbReference type="GO" id="GO:0016104">
    <property type="term" value="P:triterpenoid biosynthetic process"/>
    <property type="evidence" value="ECO:0007669"/>
    <property type="project" value="InterPro"/>
</dbReference>
<dbReference type="EMBL" id="JAAABM010000002">
    <property type="protein sequence ID" value="KAF7680504.1"/>
    <property type="molecule type" value="Genomic_DNA"/>
</dbReference>
<dbReference type="GO" id="GO:0006696">
    <property type="term" value="P:ergosterol biosynthetic process"/>
    <property type="evidence" value="ECO:0007669"/>
    <property type="project" value="TreeGrafter"/>
</dbReference>
<dbReference type="CDD" id="cd02892">
    <property type="entry name" value="SQCY_1"/>
    <property type="match status" value="1"/>
</dbReference>
<dbReference type="AlphaFoldDB" id="A0A8H7BA86"/>
<keyword evidence="2" id="KW-0444">Lipid biosynthesis</keyword>
<dbReference type="InterPro" id="IPR008930">
    <property type="entry name" value="Terpenoid_cyclase/PrenylTrfase"/>
</dbReference>
<dbReference type="InterPro" id="IPR032697">
    <property type="entry name" value="SQ_cyclase_N"/>
</dbReference>
<evidence type="ECO:0000256" key="2">
    <source>
        <dbReference type="ARBA" id="ARBA00022516"/>
    </source>
</evidence>
<dbReference type="EC" id="5.4.99.7" evidence="7"/>
<dbReference type="Pfam" id="PF13249">
    <property type="entry name" value="SQHop_cyclase_N"/>
    <property type="match status" value="1"/>
</dbReference>
<dbReference type="GeneID" id="62200380"/>
<dbReference type="Gene3D" id="1.50.10.20">
    <property type="match status" value="2"/>
</dbReference>
<dbReference type="RefSeq" id="XP_038790494.1">
    <property type="nucleotide sequence ID" value="XM_038927202.1"/>
</dbReference>
<dbReference type="GO" id="GO:0005811">
    <property type="term" value="C:lipid droplet"/>
    <property type="evidence" value="ECO:0007669"/>
    <property type="project" value="InterPro"/>
</dbReference>
<dbReference type="GO" id="GO:0000250">
    <property type="term" value="F:lanosterol synthase activity"/>
    <property type="evidence" value="ECO:0007669"/>
    <property type="project" value="UniProtKB-EC"/>
</dbReference>
<feature type="domain" description="Squalene cyclase C-terminal" evidence="9">
    <location>
        <begin position="406"/>
        <end position="733"/>
    </location>
</feature>
<feature type="compositionally biased region" description="Basic and acidic residues" evidence="8">
    <location>
        <begin position="938"/>
        <end position="949"/>
    </location>
</feature>
<dbReference type="Proteomes" id="UP000596902">
    <property type="component" value="Unassembled WGS sequence"/>
</dbReference>
<dbReference type="InterPro" id="IPR002365">
    <property type="entry name" value="Terpene_synthase_CS"/>
</dbReference>
<evidence type="ECO:0000256" key="7">
    <source>
        <dbReference type="ARBA" id="ARBA00029485"/>
    </source>
</evidence>
<keyword evidence="12" id="KW-1185">Reference proteome</keyword>
<sequence length="1061" mass="121231">MPHAIEKSNGATKRGAAQKILNDAIGVTKTKDGHEKTDYTRWRLKDDRGCQTWHYLESDKDMRAWPQSTADKYFLGLDTEQPTLKPAKTPLEAARNGLEFFSQLQLPPGNWACEYGGPMFLLPGLVITWYVTETPVPASHATEIKNYLFSRANPEDGGWGLHIEGESTVFGTAMNYTVLRLLGVEAEEPRMQKARDTLWKLGGALNAPHWAKFWLSVLGVTEWDIVNPCPPELWLLPDWVPIAPWRWWIHMRQVFLPMSYIYSKKWSYPLNDLTRQLRAELLMQPFDTINFGAHRNTIASTDNYHAKSWILKLLFWFLAAIWFPYIRPTWMIKRAEEHVWWLIEAEDENTDFANLGPVNGPMNTLVAYIREGRDCHAVREHLKTLPEFLWVKDEGMLMNGTNGVQTWDTAFLIQAVESCGWSKDKKWKHMLTKSLEFLEDQQMLEETRDQHACYRQQRKGAWGFSTRKQGYTVSDCTSEGLKSTLILQKGNAFPELINERRVKDAIDVLLTMQNASGGCASYEPTRGSILLEHLNAAEVFGNIMIEYDYPECTTAVVTALHMFQNYYPDYRTAEISAFRDRAVSYIREAQRPDGSWYGSWGICFTYAGMFALESLKCSGEQYENSERVRRACQFFLDKQMDDGGWGETYKSCENGVWDQHPQSQVVQTAWVIIAMIEGGFPHKEPLEKAVKLIMKRQQANGEWLQEAIEGVFNKSCMISYPNYKFIFPIKALGIQMDRAYTNWQEGHELSPQQTTGHGGALVDEETVDEAEGQAGATLGHRWSKRSRRYVCRRGKNRNQQEPIPARSGQDQIQETAESSPITAIKREASTVHFWTNATPATLFGFSSNAEILVTNIANETRNWSTAEPLFQTDHCQEVYRPVEEGESPFDPDMSYLRATAILGGFVGRRHDVDKKRKDWVRERYMFAKEDEELIVSGEKGRDKVTKDPTSDQIGNQKELTPTGMKKWEWYGKKLRKDAARDAKKAAKREVIGRGGVFPPYGNLVANGCDKKPLREIGAGSARYNHGGFQDTDDYYAEPAPDLKSFSLDARVFEPEVEPGDD</sequence>
<evidence type="ECO:0000256" key="3">
    <source>
        <dbReference type="ARBA" id="ARBA00022737"/>
    </source>
</evidence>
<gene>
    <name evidence="11" type="ORF">GT037_002155</name>
</gene>
<protein>
    <recommendedName>
        <fullName evidence="7">lanosterol synthase</fullName>
        <ecNumber evidence="7">5.4.99.7</ecNumber>
    </recommendedName>
</protein>
<reference evidence="11" key="2">
    <citation type="submission" date="2020-08" db="EMBL/GenBank/DDBJ databases">
        <title>Draft Genome Sequence of Cumin Blight Pathogen Alternaria burnsii.</title>
        <authorList>
            <person name="Feng Z."/>
        </authorList>
    </citation>
    <scope>NUCLEOTIDE SEQUENCE</scope>
    <source>
        <strain evidence="11">CBS107.38</strain>
    </source>
</reference>
<dbReference type="PROSITE" id="PS01074">
    <property type="entry name" value="TERPENE_SYNTHASES"/>
    <property type="match status" value="1"/>
</dbReference>
<evidence type="ECO:0000256" key="8">
    <source>
        <dbReference type="SAM" id="MobiDB-lite"/>
    </source>
</evidence>
<dbReference type="InterPro" id="IPR018333">
    <property type="entry name" value="Squalene_cyclase"/>
</dbReference>
<feature type="region of interest" description="Disordered" evidence="8">
    <location>
        <begin position="790"/>
        <end position="815"/>
    </location>
</feature>
<dbReference type="FunFam" id="1.50.10.20:FF:000003">
    <property type="entry name" value="Terpene cyclase/mutase family member"/>
    <property type="match status" value="1"/>
</dbReference>
<dbReference type="Gene3D" id="6.20.120.20">
    <property type="match status" value="1"/>
</dbReference>
<dbReference type="Pfam" id="PF13243">
    <property type="entry name" value="SQHop_cyclase_C"/>
    <property type="match status" value="1"/>
</dbReference>
<dbReference type="InterPro" id="IPR032696">
    <property type="entry name" value="SQ_cyclase_C"/>
</dbReference>
<keyword evidence="6" id="KW-0413">Isomerase</keyword>
<evidence type="ECO:0000259" key="10">
    <source>
        <dbReference type="Pfam" id="PF13249"/>
    </source>
</evidence>
<evidence type="ECO:0000256" key="1">
    <source>
        <dbReference type="ARBA" id="ARBA00009755"/>
    </source>
</evidence>
<feature type="domain" description="Squalene cyclase N-terminal" evidence="10">
    <location>
        <begin position="101"/>
        <end position="389"/>
    </location>
</feature>
<keyword evidence="4" id="KW-0752">Steroid biosynthesis</keyword>
<evidence type="ECO:0000313" key="12">
    <source>
        <dbReference type="Proteomes" id="UP000596902"/>
    </source>
</evidence>
<dbReference type="SUPFAM" id="SSF48239">
    <property type="entry name" value="Terpenoid cyclases/Protein prenyltransferases"/>
    <property type="match status" value="2"/>
</dbReference>
<evidence type="ECO:0000259" key="9">
    <source>
        <dbReference type="Pfam" id="PF13243"/>
    </source>
</evidence>
<evidence type="ECO:0000256" key="4">
    <source>
        <dbReference type="ARBA" id="ARBA00022955"/>
    </source>
</evidence>
<evidence type="ECO:0000313" key="11">
    <source>
        <dbReference type="EMBL" id="KAF7680504.1"/>
    </source>
</evidence>
<name>A0A8H7BA86_9PLEO</name>
<dbReference type="PANTHER" id="PTHR11764:SF20">
    <property type="entry name" value="LANOSTEROL SYNTHASE"/>
    <property type="match status" value="1"/>
</dbReference>
<evidence type="ECO:0000256" key="5">
    <source>
        <dbReference type="ARBA" id="ARBA00023098"/>
    </source>
</evidence>
<reference evidence="11" key="1">
    <citation type="submission" date="2020-01" db="EMBL/GenBank/DDBJ databases">
        <authorList>
            <person name="Feng Z.H.Z."/>
        </authorList>
    </citation>
    <scope>NUCLEOTIDE SEQUENCE</scope>
    <source>
        <strain evidence="11">CBS107.38</strain>
    </source>
</reference>
<evidence type="ECO:0000256" key="6">
    <source>
        <dbReference type="ARBA" id="ARBA00023235"/>
    </source>
</evidence>
<comment type="caution">
    <text evidence="11">The sequence shown here is derived from an EMBL/GenBank/DDBJ whole genome shotgun (WGS) entry which is preliminary data.</text>
</comment>
<accession>A0A8H7BA86</accession>